<dbReference type="PANTHER" id="PTHR11559">
    <property type="entry name" value="CARBOXYLESTERASE"/>
    <property type="match status" value="1"/>
</dbReference>
<dbReference type="GO" id="GO:0016787">
    <property type="term" value="F:hydrolase activity"/>
    <property type="evidence" value="ECO:0007669"/>
    <property type="project" value="UniProtKB-KW"/>
</dbReference>
<dbReference type="Proteomes" id="UP000182237">
    <property type="component" value="Chromosome I"/>
</dbReference>
<dbReference type="Pfam" id="PF00135">
    <property type="entry name" value="COesterase"/>
    <property type="match status" value="1"/>
</dbReference>
<dbReference type="AlphaFoldDB" id="A0A1H1QBY1"/>
<keyword evidence="2 3" id="KW-0378">Hydrolase</keyword>
<dbReference type="InterPro" id="IPR029058">
    <property type="entry name" value="AB_hydrolase_fold"/>
</dbReference>
<feature type="domain" description="Carboxylesterase type B" evidence="4">
    <location>
        <begin position="6"/>
        <end position="461"/>
    </location>
</feature>
<dbReference type="EMBL" id="LT629765">
    <property type="protein sequence ID" value="SDS20940.1"/>
    <property type="molecule type" value="Genomic_DNA"/>
</dbReference>
<dbReference type="EC" id="3.1.1.-" evidence="3"/>
<keyword evidence="6" id="KW-1185">Reference proteome</keyword>
<name>A0A1H1QBY1_9CORY</name>
<evidence type="ECO:0000313" key="5">
    <source>
        <dbReference type="EMBL" id="SDS20940.1"/>
    </source>
</evidence>
<organism evidence="5 6">
    <name type="scientific">Corynebacterium timonense</name>
    <dbReference type="NCBI Taxonomy" id="441500"/>
    <lineage>
        <taxon>Bacteria</taxon>
        <taxon>Bacillati</taxon>
        <taxon>Actinomycetota</taxon>
        <taxon>Actinomycetes</taxon>
        <taxon>Mycobacteriales</taxon>
        <taxon>Corynebacteriaceae</taxon>
        <taxon>Corynebacterium</taxon>
    </lineage>
</organism>
<evidence type="ECO:0000256" key="1">
    <source>
        <dbReference type="ARBA" id="ARBA00005964"/>
    </source>
</evidence>
<dbReference type="STRING" id="1203190.GCA_000312345_01217"/>
<dbReference type="PROSITE" id="PS00122">
    <property type="entry name" value="CARBOXYLESTERASE_B_1"/>
    <property type="match status" value="1"/>
</dbReference>
<accession>A0A1H1QBY1</accession>
<dbReference type="Gene3D" id="3.40.50.1820">
    <property type="entry name" value="alpha/beta hydrolase"/>
    <property type="match status" value="1"/>
</dbReference>
<dbReference type="PROSITE" id="PS00941">
    <property type="entry name" value="CARBOXYLESTERASE_B_2"/>
    <property type="match status" value="1"/>
</dbReference>
<comment type="similarity">
    <text evidence="1 3">Belongs to the type-B carboxylesterase/lipase family.</text>
</comment>
<gene>
    <name evidence="5" type="ORF">SAMN04488539_1228</name>
</gene>
<dbReference type="RefSeq" id="WP_019194049.1">
    <property type="nucleotide sequence ID" value="NZ_LT629765.1"/>
</dbReference>
<dbReference type="InterPro" id="IPR050309">
    <property type="entry name" value="Type-B_Carboxylest/Lipase"/>
</dbReference>
<evidence type="ECO:0000313" key="6">
    <source>
        <dbReference type="Proteomes" id="UP000182237"/>
    </source>
</evidence>
<proteinExistence type="inferred from homology"/>
<dbReference type="eggNOG" id="COG2272">
    <property type="taxonomic scope" value="Bacteria"/>
</dbReference>
<evidence type="ECO:0000256" key="3">
    <source>
        <dbReference type="RuleBase" id="RU361235"/>
    </source>
</evidence>
<sequence>MESTSRPVARTAAGEVRGIVDETTGVRTWRGIPYGADTAGEHRFRAPRPPEPWAGVRDAREYGEPALQGAFSWKDPVIGTEDCLTVDIVRPDTDDVLPVVVFFHGGTFVTGASHERVLQGHNLAVSTDVVYVSVNFRLGVLGYLDFHSLGGDCVANPGMLDQILSLRWVQDNIANFGGDPGSVTIMGESAGGAAVVHLMVAPAARGLFHRCIAQSAPVASVHTRLQAAMWVRTLLDDMGMPRTTTLADLRREDARQLVRVGQSMLFNGREAAQFNTAFMPTADGTTLPVHPLDAFEEGTQAPVPLIIGTNSDEASFAKVLYQTTKSRTRAARRALNVFDEDNADVVLSAYGGAEERADFAELIADAVFWAPSVTLATEHRRAASTWMYRFDYASATKRRLGLGAMHTSDLEAVFNAPLTTRASQIDRFSSREGLGDISRIMQHHWGSFFHSGAPGEEWPVYGFRSDDKPGRATAVFREKFWVEFDPKAAKRRAWEQFDMREWGNNRQDLVESLATFSDEDED</sequence>
<dbReference type="InterPro" id="IPR019826">
    <property type="entry name" value="Carboxylesterase_B_AS"/>
</dbReference>
<dbReference type="InterPro" id="IPR019819">
    <property type="entry name" value="Carboxylesterase_B_CS"/>
</dbReference>
<dbReference type="SUPFAM" id="SSF53474">
    <property type="entry name" value="alpha/beta-Hydrolases"/>
    <property type="match status" value="1"/>
</dbReference>
<evidence type="ECO:0000259" key="4">
    <source>
        <dbReference type="Pfam" id="PF00135"/>
    </source>
</evidence>
<reference evidence="5 6" key="1">
    <citation type="submission" date="2016-10" db="EMBL/GenBank/DDBJ databases">
        <authorList>
            <person name="de Groot N.N."/>
        </authorList>
    </citation>
    <scope>NUCLEOTIDE SEQUENCE [LARGE SCALE GENOMIC DNA]</scope>
    <source>
        <strain evidence="5 6">DSM 45434</strain>
    </source>
</reference>
<dbReference type="OrthoDB" id="3199405at2"/>
<dbReference type="InterPro" id="IPR002018">
    <property type="entry name" value="CarbesteraseB"/>
</dbReference>
<evidence type="ECO:0000256" key="2">
    <source>
        <dbReference type="ARBA" id="ARBA00022801"/>
    </source>
</evidence>
<protein>
    <recommendedName>
        <fullName evidence="3">Carboxylic ester hydrolase</fullName>
        <ecNumber evidence="3">3.1.1.-</ecNumber>
    </recommendedName>
</protein>